<dbReference type="Proteomes" id="UP000666369">
    <property type="component" value="Unassembled WGS sequence"/>
</dbReference>
<evidence type="ECO:0000256" key="1">
    <source>
        <dbReference type="SAM" id="SignalP"/>
    </source>
</evidence>
<feature type="signal peptide" evidence="1">
    <location>
        <begin position="1"/>
        <end position="21"/>
    </location>
</feature>
<comment type="caution">
    <text evidence="2">The sequence shown here is derived from an EMBL/GenBank/DDBJ whole genome shotgun (WGS) entry which is preliminary data.</text>
</comment>
<gene>
    <name evidence="2" type="ORF">GW587_18145</name>
</gene>
<feature type="chain" id="PRO_5047307722" description="DUF1080 domain-containing protein" evidence="1">
    <location>
        <begin position="22"/>
        <end position="382"/>
    </location>
</feature>
<dbReference type="RefSeq" id="WP_166105806.1">
    <property type="nucleotide sequence ID" value="NZ_JAADJT010000008.1"/>
</dbReference>
<organism evidence="2 3">
    <name type="scientific">Duganella aceris</name>
    <dbReference type="NCBI Taxonomy" id="2703883"/>
    <lineage>
        <taxon>Bacteria</taxon>
        <taxon>Pseudomonadati</taxon>
        <taxon>Pseudomonadota</taxon>
        <taxon>Betaproteobacteria</taxon>
        <taxon>Burkholderiales</taxon>
        <taxon>Oxalobacteraceae</taxon>
        <taxon>Telluria group</taxon>
        <taxon>Duganella</taxon>
    </lineage>
</organism>
<sequence length="382" mass="41385">MRFIQTAAGLLLGAALLSAAAKPVDLRADGWQATGDVQFSRDAAHPQGVISVRGGGAVLKGMTFGDGTIEYDINQYADSRGVEGIWFRQLGESAESFYLRPDSDCPASVECIQYSPVSHGNEEWDVYPEFQARAPVKASGWNHVKLVISGKRMNVYINGEQRPSLAVARLAGDALSGQVQLRGDAMFANLDITPDAVEGLAPEALITAADTDRRFLRFWQVSAATTLARGAEVDYAQRPAADSPWHAISAESKGFVNIGRRLGTARGVPDLVWLKTTLRSDRAQAKHVALGWARQIWVFVNGHQVYADRNGYYPASARKPPLGRMALENSGGGFDLPLAAGDNQIEIAISNDLGATRHWGWGFEFRLDDVDGVTMPAPRSAM</sequence>
<keyword evidence="1" id="KW-0732">Signal</keyword>
<evidence type="ECO:0000313" key="2">
    <source>
        <dbReference type="EMBL" id="NGZ86166.1"/>
    </source>
</evidence>
<proteinExistence type="predicted"/>
<evidence type="ECO:0000313" key="3">
    <source>
        <dbReference type="Proteomes" id="UP000666369"/>
    </source>
</evidence>
<dbReference type="EMBL" id="JAADJT010000008">
    <property type="protein sequence ID" value="NGZ86166.1"/>
    <property type="molecule type" value="Genomic_DNA"/>
</dbReference>
<evidence type="ECO:0008006" key="4">
    <source>
        <dbReference type="Google" id="ProtNLM"/>
    </source>
</evidence>
<name>A0ABX0FNH5_9BURK</name>
<accession>A0ABX0FNH5</accession>
<keyword evidence="3" id="KW-1185">Reference proteome</keyword>
<protein>
    <recommendedName>
        <fullName evidence="4">DUF1080 domain-containing protein</fullName>
    </recommendedName>
</protein>
<dbReference type="Gene3D" id="2.60.120.560">
    <property type="entry name" value="Exo-inulinase, domain 1"/>
    <property type="match status" value="1"/>
</dbReference>
<reference evidence="3" key="1">
    <citation type="submission" date="2023-07" db="EMBL/GenBank/DDBJ databases">
        <title>Duganella aceri sp. nov., isolated from tree sap.</title>
        <authorList>
            <person name="Kim I.S."/>
        </authorList>
    </citation>
    <scope>NUCLEOTIDE SEQUENCE [LARGE SCALE GENOMIC DNA]</scope>
    <source>
        <strain evidence="3">SAP-35</strain>
    </source>
</reference>